<reference evidence="2 3" key="1">
    <citation type="submission" date="2024-08" db="EMBL/GenBank/DDBJ databases">
        <title>Genome sequence of Streptomyces aureus CACIA-1.46HGO.</title>
        <authorList>
            <person name="Evangelista-Martinez Z."/>
        </authorList>
    </citation>
    <scope>NUCLEOTIDE SEQUENCE [LARGE SCALE GENOMIC DNA]</scope>
    <source>
        <strain evidence="2 3">CACIA-1.46HGO</strain>
    </source>
</reference>
<protein>
    <submittedName>
        <fullName evidence="2">XRE family transcriptional regulator</fullName>
    </submittedName>
</protein>
<keyword evidence="3" id="KW-1185">Reference proteome</keyword>
<dbReference type="InterPro" id="IPR010982">
    <property type="entry name" value="Lambda_DNA-bd_dom_sf"/>
</dbReference>
<comment type="caution">
    <text evidence="2">The sequence shown here is derived from an EMBL/GenBank/DDBJ whole genome shotgun (WGS) entry which is preliminary data.</text>
</comment>
<sequence length="140" mass="15296">MTTEYGAFWDDLAEDLQDPEFLRQYVVESIRIATIDQIVNALDEARDAADLSKAALARAISAEPAVVRRLFSAKHVNPTLGTLAEVAAALGMRITLEPLPQAERESVTAPLLEGRSADTRALAKHLKELRSTKTRSRVAA</sequence>
<gene>
    <name evidence="2" type="ORF">ACEG43_31800</name>
</gene>
<dbReference type="SMART" id="SM00530">
    <property type="entry name" value="HTH_XRE"/>
    <property type="match status" value="1"/>
</dbReference>
<name>A0ABV4SQJ4_9ACTN</name>
<dbReference type="RefSeq" id="WP_372565183.1">
    <property type="nucleotide sequence ID" value="NZ_JBGOSP010000019.1"/>
</dbReference>
<dbReference type="InterPro" id="IPR001387">
    <property type="entry name" value="Cro/C1-type_HTH"/>
</dbReference>
<dbReference type="CDD" id="cd00093">
    <property type="entry name" value="HTH_XRE"/>
    <property type="match status" value="1"/>
</dbReference>
<accession>A0ABV4SQJ4</accession>
<dbReference type="EMBL" id="JBGOSP010000019">
    <property type="protein sequence ID" value="MFA3840727.1"/>
    <property type="molecule type" value="Genomic_DNA"/>
</dbReference>
<feature type="domain" description="HTH cro/C1-type" evidence="1">
    <location>
        <begin position="42"/>
        <end position="99"/>
    </location>
</feature>
<dbReference type="SUPFAM" id="SSF47413">
    <property type="entry name" value="lambda repressor-like DNA-binding domains"/>
    <property type="match status" value="1"/>
</dbReference>
<dbReference type="Proteomes" id="UP001571476">
    <property type="component" value="Unassembled WGS sequence"/>
</dbReference>
<evidence type="ECO:0000313" key="3">
    <source>
        <dbReference type="Proteomes" id="UP001571476"/>
    </source>
</evidence>
<evidence type="ECO:0000259" key="1">
    <source>
        <dbReference type="PROSITE" id="PS50943"/>
    </source>
</evidence>
<dbReference type="Gene3D" id="1.10.260.40">
    <property type="entry name" value="lambda repressor-like DNA-binding domains"/>
    <property type="match status" value="1"/>
</dbReference>
<evidence type="ECO:0000313" key="2">
    <source>
        <dbReference type="EMBL" id="MFA3840727.1"/>
    </source>
</evidence>
<proteinExistence type="predicted"/>
<dbReference type="PROSITE" id="PS50943">
    <property type="entry name" value="HTH_CROC1"/>
    <property type="match status" value="1"/>
</dbReference>
<organism evidence="2 3">
    <name type="scientific">Streptomyces aureus</name>
    <dbReference type="NCBI Taxonomy" id="193461"/>
    <lineage>
        <taxon>Bacteria</taxon>
        <taxon>Bacillati</taxon>
        <taxon>Actinomycetota</taxon>
        <taxon>Actinomycetes</taxon>
        <taxon>Kitasatosporales</taxon>
        <taxon>Streptomycetaceae</taxon>
        <taxon>Streptomyces</taxon>
    </lineage>
</organism>